<dbReference type="InterPro" id="IPR000700">
    <property type="entry name" value="PAS-assoc_C"/>
</dbReference>
<dbReference type="PROSITE" id="PS50112">
    <property type="entry name" value="PAS"/>
    <property type="match status" value="1"/>
</dbReference>
<dbReference type="InterPro" id="IPR003594">
    <property type="entry name" value="HATPase_dom"/>
</dbReference>
<evidence type="ECO:0000256" key="8">
    <source>
        <dbReference type="ARBA" id="ARBA00023012"/>
    </source>
</evidence>
<dbReference type="CDD" id="cd00082">
    <property type="entry name" value="HisKA"/>
    <property type="match status" value="1"/>
</dbReference>
<dbReference type="SUPFAM" id="SSF55785">
    <property type="entry name" value="PYP-like sensor domain (PAS domain)"/>
    <property type="match status" value="1"/>
</dbReference>
<gene>
    <name evidence="13" type="ORF">SAMN05421770_103497</name>
</gene>
<evidence type="ECO:0000256" key="6">
    <source>
        <dbReference type="ARBA" id="ARBA00022777"/>
    </source>
</evidence>
<dbReference type="InterPro" id="IPR004358">
    <property type="entry name" value="Sig_transdc_His_kin-like_C"/>
</dbReference>
<dbReference type="SUPFAM" id="SSF50156">
    <property type="entry name" value="PDZ domain-like"/>
    <property type="match status" value="1"/>
</dbReference>
<dbReference type="InterPro" id="IPR029016">
    <property type="entry name" value="GAF-like_dom_sf"/>
</dbReference>
<feature type="transmembrane region" description="Helical" evidence="9">
    <location>
        <begin position="153"/>
        <end position="168"/>
    </location>
</feature>
<evidence type="ECO:0000259" key="12">
    <source>
        <dbReference type="PROSITE" id="PS50113"/>
    </source>
</evidence>
<dbReference type="Proteomes" id="UP000198356">
    <property type="component" value="Unassembled WGS sequence"/>
</dbReference>
<dbReference type="SUPFAM" id="SSF55874">
    <property type="entry name" value="ATPase domain of HSP90 chaperone/DNA topoisomerase II/histidine kinase"/>
    <property type="match status" value="1"/>
</dbReference>
<dbReference type="Gene3D" id="3.30.450.20">
    <property type="entry name" value="PAS domain"/>
    <property type="match status" value="1"/>
</dbReference>
<feature type="transmembrane region" description="Helical" evidence="9">
    <location>
        <begin position="252"/>
        <end position="270"/>
    </location>
</feature>
<keyword evidence="14" id="KW-1185">Reference proteome</keyword>
<dbReference type="PANTHER" id="PTHR43065:SF42">
    <property type="entry name" value="TWO-COMPONENT SENSOR PPRA"/>
    <property type="match status" value="1"/>
</dbReference>
<dbReference type="Gene3D" id="2.30.42.10">
    <property type="match status" value="1"/>
</dbReference>
<accession>A0A239JAN4</accession>
<dbReference type="AlphaFoldDB" id="A0A239JAN4"/>
<dbReference type="EMBL" id="FZOU01000003">
    <property type="protein sequence ID" value="SNT02323.1"/>
    <property type="molecule type" value="Genomic_DNA"/>
</dbReference>
<evidence type="ECO:0000313" key="14">
    <source>
        <dbReference type="Proteomes" id="UP000198356"/>
    </source>
</evidence>
<feature type="transmembrane region" description="Helical" evidence="9">
    <location>
        <begin position="291"/>
        <end position="312"/>
    </location>
</feature>
<dbReference type="PRINTS" id="PR00344">
    <property type="entry name" value="BCTRLSENSOR"/>
</dbReference>
<dbReference type="EC" id="2.7.13.3" evidence="2"/>
<feature type="transmembrane region" description="Helical" evidence="9">
    <location>
        <begin position="216"/>
        <end position="240"/>
    </location>
</feature>
<dbReference type="InterPro" id="IPR013767">
    <property type="entry name" value="PAS_fold"/>
</dbReference>
<dbReference type="PROSITE" id="PS50113">
    <property type="entry name" value="PAC"/>
    <property type="match status" value="1"/>
</dbReference>
<dbReference type="Pfam" id="PF00989">
    <property type="entry name" value="PAS"/>
    <property type="match status" value="1"/>
</dbReference>
<organism evidence="13 14">
    <name type="scientific">Granulicella rosea</name>
    <dbReference type="NCBI Taxonomy" id="474952"/>
    <lineage>
        <taxon>Bacteria</taxon>
        <taxon>Pseudomonadati</taxon>
        <taxon>Acidobacteriota</taxon>
        <taxon>Terriglobia</taxon>
        <taxon>Terriglobales</taxon>
        <taxon>Acidobacteriaceae</taxon>
        <taxon>Granulicella</taxon>
    </lineage>
</organism>
<dbReference type="GO" id="GO:0005524">
    <property type="term" value="F:ATP binding"/>
    <property type="evidence" value="ECO:0007669"/>
    <property type="project" value="UniProtKB-KW"/>
</dbReference>
<feature type="transmembrane region" description="Helical" evidence="9">
    <location>
        <begin position="318"/>
        <end position="338"/>
    </location>
</feature>
<evidence type="ECO:0000259" key="10">
    <source>
        <dbReference type="PROSITE" id="PS50109"/>
    </source>
</evidence>
<dbReference type="Gene3D" id="3.30.450.40">
    <property type="match status" value="1"/>
</dbReference>
<dbReference type="NCBIfam" id="TIGR00229">
    <property type="entry name" value="sensory_box"/>
    <property type="match status" value="1"/>
</dbReference>
<evidence type="ECO:0000256" key="1">
    <source>
        <dbReference type="ARBA" id="ARBA00000085"/>
    </source>
</evidence>
<dbReference type="SMART" id="SM00387">
    <property type="entry name" value="HATPase_c"/>
    <property type="match status" value="1"/>
</dbReference>
<keyword evidence="6" id="KW-0418">Kinase</keyword>
<evidence type="ECO:0000256" key="7">
    <source>
        <dbReference type="ARBA" id="ARBA00022840"/>
    </source>
</evidence>
<dbReference type="Gene3D" id="1.10.287.130">
    <property type="match status" value="1"/>
</dbReference>
<feature type="domain" description="PAS" evidence="11">
    <location>
        <begin position="606"/>
        <end position="651"/>
    </location>
</feature>
<protein>
    <recommendedName>
        <fullName evidence="2">histidine kinase</fullName>
        <ecNumber evidence="2">2.7.13.3</ecNumber>
    </recommendedName>
</protein>
<dbReference type="InterPro" id="IPR005467">
    <property type="entry name" value="His_kinase_dom"/>
</dbReference>
<dbReference type="Pfam" id="PF02518">
    <property type="entry name" value="HATPase_c"/>
    <property type="match status" value="1"/>
</dbReference>
<reference evidence="13 14" key="1">
    <citation type="submission" date="2017-06" db="EMBL/GenBank/DDBJ databases">
        <authorList>
            <person name="Kim H.J."/>
            <person name="Triplett B.A."/>
        </authorList>
    </citation>
    <scope>NUCLEOTIDE SEQUENCE [LARGE SCALE GENOMIC DNA]</scope>
    <source>
        <strain evidence="13 14">DSM 18704</strain>
    </source>
</reference>
<evidence type="ECO:0000313" key="13">
    <source>
        <dbReference type="EMBL" id="SNT02323.1"/>
    </source>
</evidence>
<feature type="domain" description="PAC" evidence="12">
    <location>
        <begin position="682"/>
        <end position="734"/>
    </location>
</feature>
<proteinExistence type="predicted"/>
<dbReference type="InterPro" id="IPR035965">
    <property type="entry name" value="PAS-like_dom_sf"/>
</dbReference>
<keyword evidence="3" id="KW-0597">Phosphoprotein</keyword>
<name>A0A239JAN4_9BACT</name>
<dbReference type="InterPro" id="IPR003018">
    <property type="entry name" value="GAF"/>
</dbReference>
<keyword evidence="4" id="KW-0808">Transferase</keyword>
<feature type="transmembrane region" description="Helical" evidence="9">
    <location>
        <begin position="350"/>
        <end position="372"/>
    </location>
</feature>
<keyword evidence="7" id="KW-0067">ATP-binding</keyword>
<dbReference type="InterPro" id="IPR003661">
    <property type="entry name" value="HisK_dim/P_dom"/>
</dbReference>
<evidence type="ECO:0000256" key="3">
    <source>
        <dbReference type="ARBA" id="ARBA00022553"/>
    </source>
</evidence>
<keyword evidence="8" id="KW-0902">Two-component regulatory system</keyword>
<evidence type="ECO:0000259" key="11">
    <source>
        <dbReference type="PROSITE" id="PS50112"/>
    </source>
</evidence>
<dbReference type="SUPFAM" id="SSF47384">
    <property type="entry name" value="Homodimeric domain of signal transducing histidine kinase"/>
    <property type="match status" value="1"/>
</dbReference>
<feature type="domain" description="Histidine kinase" evidence="10">
    <location>
        <begin position="747"/>
        <end position="963"/>
    </location>
</feature>
<dbReference type="Pfam" id="PF01590">
    <property type="entry name" value="GAF"/>
    <property type="match status" value="1"/>
</dbReference>
<dbReference type="RefSeq" id="WP_089408581.1">
    <property type="nucleotide sequence ID" value="NZ_FZOU01000003.1"/>
</dbReference>
<keyword evidence="9" id="KW-0472">Membrane</keyword>
<evidence type="ECO:0000256" key="9">
    <source>
        <dbReference type="SAM" id="Phobius"/>
    </source>
</evidence>
<dbReference type="InterPro" id="IPR036097">
    <property type="entry name" value="HisK_dim/P_sf"/>
</dbReference>
<dbReference type="SMART" id="SM00065">
    <property type="entry name" value="GAF"/>
    <property type="match status" value="1"/>
</dbReference>
<feature type="transmembrane region" description="Helical" evidence="9">
    <location>
        <begin position="180"/>
        <end position="204"/>
    </location>
</feature>
<evidence type="ECO:0000256" key="4">
    <source>
        <dbReference type="ARBA" id="ARBA00022679"/>
    </source>
</evidence>
<dbReference type="SUPFAM" id="SSF55781">
    <property type="entry name" value="GAF domain-like"/>
    <property type="match status" value="1"/>
</dbReference>
<keyword evidence="9" id="KW-0812">Transmembrane</keyword>
<dbReference type="SMART" id="SM00091">
    <property type="entry name" value="PAS"/>
    <property type="match status" value="1"/>
</dbReference>
<dbReference type="PANTHER" id="PTHR43065">
    <property type="entry name" value="SENSOR HISTIDINE KINASE"/>
    <property type="match status" value="1"/>
</dbReference>
<dbReference type="Pfam" id="PF00512">
    <property type="entry name" value="HisKA"/>
    <property type="match status" value="1"/>
</dbReference>
<dbReference type="Gene3D" id="3.30.565.10">
    <property type="entry name" value="Histidine kinase-like ATPase, C-terminal domain"/>
    <property type="match status" value="1"/>
</dbReference>
<comment type="catalytic activity">
    <reaction evidence="1">
        <text>ATP + protein L-histidine = ADP + protein N-phospho-L-histidine.</text>
        <dbReference type="EC" id="2.7.13.3"/>
    </reaction>
</comment>
<dbReference type="GO" id="GO:0006355">
    <property type="term" value="P:regulation of DNA-templated transcription"/>
    <property type="evidence" value="ECO:0007669"/>
    <property type="project" value="InterPro"/>
</dbReference>
<dbReference type="GO" id="GO:0000155">
    <property type="term" value="F:phosphorelay sensor kinase activity"/>
    <property type="evidence" value="ECO:0007669"/>
    <property type="project" value="InterPro"/>
</dbReference>
<dbReference type="PROSITE" id="PS50109">
    <property type="entry name" value="HIS_KIN"/>
    <property type="match status" value="1"/>
</dbReference>
<sequence length="971" mass="108153">MNNAPQTRILAIVLAAVTLAACVLAGLNFSHESGYEVPTDGIRWVEGPGGLSAAQVPQDSPGQRAGIRKGDTLLAINDHDTPRLASLTREMFRSGSWSHATYSIARLSVRLDIPVILEPTDRSINQGLRLIAAVYLCIGLYVLFRRWTAPKSTHFYVFCLASFVLYAFKFTGEFDTFDWIIYWSNIVAFLLQPALFLHFAVGFTDSGEPVRTRNRVLGVLLYLPGLYLVGLQVMAILRWSATETLKHRLDKIAYGYMAAYYICAGALFFIRASRSEFPLQRQQLKWLSRGTLVAIVPFTTLYVVPFLFDWAIPATFANLAHLSLVFLPLTFSWAIVRYRMMDVDLIFKRGVTYTLATAALVGIYFSVVAVTAEMVHTRLPNLRVWGLLAAIIATGLIFDPLKRMIQARVDRVFDQKRFDYRETLIDFGRSLNSQTDLDALLDSIVERLPQTLLVTRVAVFLASEPDEDSYRRRPHFGLAASHGLTNLEAPELNTLDVSFLAFDEPGANNHIFLENPQQVLRLPEAQRQSAGRLDLNYYLPCRVANRAGRGARTVAVIGLGRTGDGDFLSSEDMELLESLAGYIGIAIQNAQLYRRLEQKITDFEKLKDFHENIVESINIGIFAVDLDDRVESWNAQMEVMYARSRGEVLRRPLSEIFPADFVQRFEAACGRDSDGGNTGTHNLYKFRLVLPTGDTRIANIAIAPLLSKTFETVGRIILVDDITDRIELETQLTQSEKLSSIGLLAAGVAHEVNTPLAVISSYTQMLTKQLRDDTRLTPVLEKITQQTFRASEIVNGLLNFSRTSGAEFTSIDLNPLLHDSAILLDHQLKTAQIRVDMHLEPNLPRVHGNQGKLQQVLLNLLLNAKDAMQGVQNATLTIRTESTDKQVVILIQDSGSGIEREHLHRIYDPFFTTKTNPQAGQHKGTGLGLAVTYGILQEHGGKIQVDSEVGVGTTFRLEFPAVAVATPVGAP</sequence>
<evidence type="ECO:0000256" key="5">
    <source>
        <dbReference type="ARBA" id="ARBA00022741"/>
    </source>
</evidence>
<keyword evidence="9" id="KW-1133">Transmembrane helix</keyword>
<feature type="transmembrane region" description="Helical" evidence="9">
    <location>
        <begin position="127"/>
        <end position="144"/>
    </location>
</feature>
<dbReference type="InterPro" id="IPR036890">
    <property type="entry name" value="HATPase_C_sf"/>
</dbReference>
<evidence type="ECO:0000256" key="2">
    <source>
        <dbReference type="ARBA" id="ARBA00012438"/>
    </source>
</evidence>
<dbReference type="OrthoDB" id="9784397at2"/>
<dbReference type="InterPro" id="IPR000014">
    <property type="entry name" value="PAS"/>
</dbReference>
<dbReference type="InterPro" id="IPR036034">
    <property type="entry name" value="PDZ_sf"/>
</dbReference>
<dbReference type="CDD" id="cd00130">
    <property type="entry name" value="PAS"/>
    <property type="match status" value="1"/>
</dbReference>
<dbReference type="SMART" id="SM00388">
    <property type="entry name" value="HisKA"/>
    <property type="match status" value="1"/>
</dbReference>
<keyword evidence="5" id="KW-0547">Nucleotide-binding</keyword>